<evidence type="ECO:0000256" key="1">
    <source>
        <dbReference type="ARBA" id="ARBA00004370"/>
    </source>
</evidence>
<accession>A0A841JHI7</accession>
<dbReference type="PANTHER" id="PTHR46825:SF11">
    <property type="entry name" value="PENICILLIN-BINDING PROTEIN 4"/>
    <property type="match status" value="1"/>
</dbReference>
<dbReference type="EMBL" id="JACHCA010000011">
    <property type="protein sequence ID" value="MBB6129762.1"/>
    <property type="molecule type" value="Genomic_DNA"/>
</dbReference>
<dbReference type="InterPro" id="IPR001466">
    <property type="entry name" value="Beta-lactam-related"/>
</dbReference>
<evidence type="ECO:0000259" key="4">
    <source>
        <dbReference type="Pfam" id="PF00144"/>
    </source>
</evidence>
<dbReference type="RefSeq" id="WP_183588755.1">
    <property type="nucleotide sequence ID" value="NZ_JACHCA010000011.1"/>
</dbReference>
<protein>
    <submittedName>
        <fullName evidence="5">CubicO group peptidase (Beta-lactamase class C family)</fullName>
    </submittedName>
</protein>
<dbReference type="GO" id="GO:0016020">
    <property type="term" value="C:membrane"/>
    <property type="evidence" value="ECO:0007669"/>
    <property type="project" value="UniProtKB-SubCell"/>
</dbReference>
<proteinExistence type="predicted"/>
<evidence type="ECO:0000313" key="6">
    <source>
        <dbReference type="Proteomes" id="UP000548326"/>
    </source>
</evidence>
<reference evidence="5 6" key="1">
    <citation type="submission" date="2020-08" db="EMBL/GenBank/DDBJ databases">
        <title>Genomic Encyclopedia of Type Strains, Phase IV (KMG-V): Genome sequencing to study the core and pangenomes of soil and plant-associated prokaryotes.</title>
        <authorList>
            <person name="Whitman W."/>
        </authorList>
    </citation>
    <scope>NUCLEOTIDE SEQUENCE [LARGE SCALE GENOMIC DNA]</scope>
    <source>
        <strain evidence="5 6">MP601</strain>
    </source>
</reference>
<dbReference type="InterPro" id="IPR050491">
    <property type="entry name" value="AmpC-like"/>
</dbReference>
<comment type="subcellular location">
    <subcellularLocation>
        <location evidence="1">Membrane</location>
    </subcellularLocation>
</comment>
<comment type="caution">
    <text evidence="5">The sequence shown here is derived from an EMBL/GenBank/DDBJ whole genome shotgun (WGS) entry which is preliminary data.</text>
</comment>
<keyword evidence="2" id="KW-0472">Membrane</keyword>
<dbReference type="InterPro" id="IPR012338">
    <property type="entry name" value="Beta-lactam/transpept-like"/>
</dbReference>
<feature type="signal peptide" evidence="3">
    <location>
        <begin position="1"/>
        <end position="17"/>
    </location>
</feature>
<sequence>MKNILILLFLLPLTALAQQNYPASIDNFMQAQVSVNRFNGNVLVAKAGKIIYQKAFGYRNYDTKQLLDTNSVFELASVSKQFTAMGILMLWEKGKLRLADTLRRYFPQLPYHGVTIQNLLTHTSGLPDYMTVMEQQWDHKRIAFNDDMINFIALKKVPANFAPSKRFEYSNTGYAILASIIEKVSGLTYQYFMHKNIFVPLGMDHSQVYNTRRSSKDIIPDYAYGFVFADSLKKYILPDSLKKDDAVFYLDGIEGDGTINSTTGDLFKWDQALKNHSLLNTVTQNTMLSAQSVMDTLTKKYYGYGVGIGTDQFGNYISHEGNWTGYSTILTRYPVKDVTIIVLSNNESNVSNIAYGITGILFDAQVTPPYVHKEIVADAKLLNKYVGNYSRINQGLTLHLSIIEKDGKLYRHQIGAADVELKPESNTKFFYGDGTDRQIEFETDKAGHVTRGWFINTGLRSELHKAKK</sequence>
<dbReference type="SUPFAM" id="SSF56601">
    <property type="entry name" value="beta-lactamase/transpeptidase-like"/>
    <property type="match status" value="1"/>
</dbReference>
<organism evidence="5 6">
    <name type="scientific">Mucilaginibacter lappiensis</name>
    <dbReference type="NCBI Taxonomy" id="354630"/>
    <lineage>
        <taxon>Bacteria</taxon>
        <taxon>Pseudomonadati</taxon>
        <taxon>Bacteroidota</taxon>
        <taxon>Sphingobacteriia</taxon>
        <taxon>Sphingobacteriales</taxon>
        <taxon>Sphingobacteriaceae</taxon>
        <taxon>Mucilaginibacter</taxon>
    </lineage>
</organism>
<feature type="domain" description="Beta-lactamase-related" evidence="4">
    <location>
        <begin position="39"/>
        <end position="349"/>
    </location>
</feature>
<evidence type="ECO:0000256" key="2">
    <source>
        <dbReference type="ARBA" id="ARBA00023136"/>
    </source>
</evidence>
<gene>
    <name evidence="5" type="ORF">HDF22_003894</name>
</gene>
<evidence type="ECO:0000256" key="3">
    <source>
        <dbReference type="SAM" id="SignalP"/>
    </source>
</evidence>
<keyword evidence="3" id="KW-0732">Signal</keyword>
<dbReference type="Gene3D" id="3.40.710.10">
    <property type="entry name" value="DD-peptidase/beta-lactamase superfamily"/>
    <property type="match status" value="1"/>
</dbReference>
<name>A0A841JHI7_9SPHI</name>
<dbReference type="Pfam" id="PF00144">
    <property type="entry name" value="Beta-lactamase"/>
    <property type="match status" value="1"/>
</dbReference>
<evidence type="ECO:0000313" key="5">
    <source>
        <dbReference type="EMBL" id="MBB6129762.1"/>
    </source>
</evidence>
<dbReference type="Proteomes" id="UP000548326">
    <property type="component" value="Unassembled WGS sequence"/>
</dbReference>
<dbReference type="AlphaFoldDB" id="A0A841JHI7"/>
<feature type="chain" id="PRO_5032359880" evidence="3">
    <location>
        <begin position="18"/>
        <end position="468"/>
    </location>
</feature>
<dbReference type="PANTHER" id="PTHR46825">
    <property type="entry name" value="D-ALANYL-D-ALANINE-CARBOXYPEPTIDASE/ENDOPEPTIDASE AMPH"/>
    <property type="match status" value="1"/>
</dbReference>